<protein>
    <recommendedName>
        <fullName evidence="3">N-acetyltransferase domain-containing protein</fullName>
    </recommendedName>
</protein>
<sequence length="272" mass="29077">MSWHDVAAAPGVVAGPSPYDSARFGIAVDRVSVSAASAATLEDVLDAISASTADVVILRYPTDRMRWFAALTELDRTAIVADNLVGWKLATGQGRRPSPLPRGLEIVHAVSAAEMDTMIVGAFRDYGNHYLANPLFDPALVLAGYQEWAGREITSGVVALRNAESRDRESGMLGFVTYGDASGAAEIALGGVISGAQNSGLYPHLLAGLEDRAASRGIESVVISTQSRNVRVQRRWADYGFKPVLSIFTVHLIRRGLLRNSAGLAENRSRQG</sequence>
<evidence type="ECO:0000313" key="2">
    <source>
        <dbReference type="Proteomes" id="UP001501442"/>
    </source>
</evidence>
<gene>
    <name evidence="1" type="ORF">GCM10023196_099400</name>
</gene>
<organism evidence="1 2">
    <name type="scientific">Actinoallomurus vinaceus</name>
    <dbReference type="NCBI Taxonomy" id="1080074"/>
    <lineage>
        <taxon>Bacteria</taxon>
        <taxon>Bacillati</taxon>
        <taxon>Actinomycetota</taxon>
        <taxon>Actinomycetes</taxon>
        <taxon>Streptosporangiales</taxon>
        <taxon>Thermomonosporaceae</taxon>
        <taxon>Actinoallomurus</taxon>
    </lineage>
</organism>
<evidence type="ECO:0000313" key="1">
    <source>
        <dbReference type="EMBL" id="GAA4639096.1"/>
    </source>
</evidence>
<reference evidence="2" key="1">
    <citation type="journal article" date="2019" name="Int. J. Syst. Evol. Microbiol.">
        <title>The Global Catalogue of Microorganisms (GCM) 10K type strain sequencing project: providing services to taxonomists for standard genome sequencing and annotation.</title>
        <authorList>
            <consortium name="The Broad Institute Genomics Platform"/>
            <consortium name="The Broad Institute Genome Sequencing Center for Infectious Disease"/>
            <person name="Wu L."/>
            <person name="Ma J."/>
        </authorList>
    </citation>
    <scope>NUCLEOTIDE SEQUENCE [LARGE SCALE GENOMIC DNA]</scope>
    <source>
        <strain evidence="2">JCM 17939</strain>
    </source>
</reference>
<keyword evidence="2" id="KW-1185">Reference proteome</keyword>
<proteinExistence type="predicted"/>
<dbReference type="Proteomes" id="UP001501442">
    <property type="component" value="Unassembled WGS sequence"/>
</dbReference>
<comment type="caution">
    <text evidence="1">The sequence shown here is derived from an EMBL/GenBank/DDBJ whole genome shotgun (WGS) entry which is preliminary data.</text>
</comment>
<dbReference type="SUPFAM" id="SSF55729">
    <property type="entry name" value="Acyl-CoA N-acyltransferases (Nat)"/>
    <property type="match status" value="1"/>
</dbReference>
<dbReference type="EMBL" id="BAABHK010000025">
    <property type="protein sequence ID" value="GAA4639096.1"/>
    <property type="molecule type" value="Genomic_DNA"/>
</dbReference>
<evidence type="ECO:0008006" key="3">
    <source>
        <dbReference type="Google" id="ProtNLM"/>
    </source>
</evidence>
<dbReference type="Gene3D" id="3.40.630.30">
    <property type="match status" value="1"/>
</dbReference>
<dbReference type="InterPro" id="IPR016181">
    <property type="entry name" value="Acyl_CoA_acyltransferase"/>
</dbReference>
<name>A0ABP8UTE3_9ACTN</name>
<accession>A0ABP8UTE3</accession>